<dbReference type="UniPathway" id="UPA00031">
    <property type="reaction ID" value="UER00012"/>
</dbReference>
<gene>
    <name evidence="9" type="primary">hisC</name>
    <name evidence="11" type="ORF">TM49_20365</name>
</gene>
<dbReference type="EMBL" id="CP010803">
    <property type="protein sequence ID" value="AJY47491.1"/>
    <property type="molecule type" value="Genomic_DNA"/>
</dbReference>
<sequence>MRNSTMKPTPRPGIMDIAAYVPGKDHVEGVAKVYKLSSNETPLGPSPKAIAAMQEIAGHLEIYPDGQATKLREAIAGLYGLNTKNIVCGNGSDELLGLLAHIYLGEGDEAIITEHGFLVYKIQIMANGGIPVTVKEKDATVDVDAILAAVTDKTRLVFIANPGNPTGTYVPFSEIRRLHDNLPPNVLLVLDAAYAEYVRRNDYGAGIELVSESENVVMTRTFSKVYGLAALRVGWLYGPSHIVSAIERVRGPFNLNAAAISAAAAAVSDTGFTEKAIEHNTKWLETLTREFGALGLTVTPSVTNFLLIHFPDEDGLRAPDADRYLSSKGYVLRAVAGYGFPNALRMTVGTEEANLGVIAALKSFLAGKADAA</sequence>
<feature type="modified residue" description="N6-(pyridoxal phosphate)lysine" evidence="9">
    <location>
        <position position="224"/>
    </location>
</feature>
<dbReference type="HOGENOM" id="CLU_017584_3_3_5"/>
<evidence type="ECO:0000256" key="1">
    <source>
        <dbReference type="ARBA" id="ARBA00001933"/>
    </source>
</evidence>
<accession>A0A0D5LTV3</accession>
<evidence type="ECO:0000256" key="9">
    <source>
        <dbReference type="HAMAP-Rule" id="MF_01023"/>
    </source>
</evidence>
<dbReference type="InterPro" id="IPR005861">
    <property type="entry name" value="HisP_aminotrans"/>
</dbReference>
<dbReference type="KEGG" id="mey:TM49_20365"/>
<evidence type="ECO:0000256" key="2">
    <source>
        <dbReference type="ARBA" id="ARBA00005011"/>
    </source>
</evidence>
<dbReference type="CDD" id="cd00609">
    <property type="entry name" value="AAT_like"/>
    <property type="match status" value="1"/>
</dbReference>
<feature type="domain" description="Aminotransferase class I/classII large" evidence="10">
    <location>
        <begin position="32"/>
        <end position="356"/>
    </location>
</feature>
<dbReference type="NCBIfam" id="TIGR01141">
    <property type="entry name" value="hisC"/>
    <property type="match status" value="1"/>
</dbReference>
<proteinExistence type="inferred from homology"/>
<comment type="catalytic activity">
    <reaction evidence="8 9">
        <text>L-histidinol phosphate + 2-oxoglutarate = 3-(imidazol-4-yl)-2-oxopropyl phosphate + L-glutamate</text>
        <dbReference type="Rhea" id="RHEA:23744"/>
        <dbReference type="ChEBI" id="CHEBI:16810"/>
        <dbReference type="ChEBI" id="CHEBI:29985"/>
        <dbReference type="ChEBI" id="CHEBI:57766"/>
        <dbReference type="ChEBI" id="CHEBI:57980"/>
        <dbReference type="EC" id="2.6.1.9"/>
    </reaction>
</comment>
<dbReference type="InterPro" id="IPR050106">
    <property type="entry name" value="HistidinolP_aminotransfase"/>
</dbReference>
<evidence type="ECO:0000259" key="10">
    <source>
        <dbReference type="Pfam" id="PF00155"/>
    </source>
</evidence>
<keyword evidence="12" id="KW-1185">Reference proteome</keyword>
<dbReference type="GO" id="GO:0000105">
    <property type="term" value="P:L-histidine biosynthetic process"/>
    <property type="evidence" value="ECO:0007669"/>
    <property type="project" value="UniProtKB-UniRule"/>
</dbReference>
<dbReference type="InterPro" id="IPR015424">
    <property type="entry name" value="PyrdxlP-dep_Trfase"/>
</dbReference>
<dbReference type="SUPFAM" id="SSF53383">
    <property type="entry name" value="PLP-dependent transferases"/>
    <property type="match status" value="1"/>
</dbReference>
<dbReference type="PANTHER" id="PTHR43643:SF3">
    <property type="entry name" value="HISTIDINOL-PHOSPHATE AMINOTRANSFERASE"/>
    <property type="match status" value="1"/>
</dbReference>
<dbReference type="AlphaFoldDB" id="A0A0D5LTV3"/>
<evidence type="ECO:0000256" key="5">
    <source>
        <dbReference type="ARBA" id="ARBA00022576"/>
    </source>
</evidence>
<dbReference type="HAMAP" id="MF_01023">
    <property type="entry name" value="HisC_aminotrans_2"/>
    <property type="match status" value="1"/>
</dbReference>
<evidence type="ECO:0000313" key="12">
    <source>
        <dbReference type="Proteomes" id="UP000032611"/>
    </source>
</evidence>
<comment type="similarity">
    <text evidence="3 9">Belongs to the class-II pyridoxal-phosphate-dependent aminotransferase family. Histidinol-phosphate aminotransferase subfamily.</text>
</comment>
<keyword evidence="7 9" id="KW-0663">Pyridoxal phosphate</keyword>
<dbReference type="Gene3D" id="3.90.1150.10">
    <property type="entry name" value="Aspartate Aminotransferase, domain 1"/>
    <property type="match status" value="1"/>
</dbReference>
<dbReference type="InterPro" id="IPR004839">
    <property type="entry name" value="Aminotransferase_I/II_large"/>
</dbReference>
<dbReference type="STRING" id="1486262.TM49_20365"/>
<dbReference type="PANTHER" id="PTHR43643">
    <property type="entry name" value="HISTIDINOL-PHOSPHATE AMINOTRANSFERASE 2"/>
    <property type="match status" value="1"/>
</dbReference>
<dbReference type="Proteomes" id="UP000032611">
    <property type="component" value="Chromosome"/>
</dbReference>
<name>A0A0D5LTV3_MAREN</name>
<reference evidence="11 12" key="1">
    <citation type="journal article" date="2015" name="Genome Announc.">
        <title>Complete genome sequence of Martelella endophytica YC6887, which has antifungal activity associated with a halophyte.</title>
        <authorList>
            <person name="Khan A."/>
            <person name="Khan H."/>
            <person name="Chung E.J."/>
            <person name="Hossain M.T."/>
            <person name="Chung Y.R."/>
        </authorList>
    </citation>
    <scope>NUCLEOTIDE SEQUENCE [LARGE SCALE GENOMIC DNA]</scope>
    <source>
        <strain evidence="11">YC6887</strain>
    </source>
</reference>
<keyword evidence="9" id="KW-0028">Amino-acid biosynthesis</keyword>
<comment type="pathway">
    <text evidence="2 9">Amino-acid biosynthesis; L-histidine biosynthesis; L-histidine from 5-phospho-alpha-D-ribose 1-diphosphate: step 7/9.</text>
</comment>
<keyword evidence="5 9" id="KW-0032">Aminotransferase</keyword>
<evidence type="ECO:0000256" key="6">
    <source>
        <dbReference type="ARBA" id="ARBA00022679"/>
    </source>
</evidence>
<dbReference type="Gene3D" id="3.40.640.10">
    <property type="entry name" value="Type I PLP-dependent aspartate aminotransferase-like (Major domain)"/>
    <property type="match status" value="1"/>
</dbReference>
<comment type="cofactor">
    <cofactor evidence="1 9">
        <name>pyridoxal 5'-phosphate</name>
        <dbReference type="ChEBI" id="CHEBI:597326"/>
    </cofactor>
</comment>
<protein>
    <recommendedName>
        <fullName evidence="9">Histidinol-phosphate aminotransferase</fullName>
        <ecNumber evidence="9">2.6.1.9</ecNumber>
    </recommendedName>
    <alternativeName>
        <fullName evidence="9">Imidazole acetol-phosphate transaminase</fullName>
    </alternativeName>
</protein>
<keyword evidence="6 9" id="KW-0808">Transferase</keyword>
<dbReference type="InterPro" id="IPR015421">
    <property type="entry name" value="PyrdxlP-dep_Trfase_major"/>
</dbReference>
<comment type="subunit">
    <text evidence="4 9">Homodimer.</text>
</comment>
<organism evidence="11 12">
    <name type="scientific">Martelella endophytica</name>
    <dbReference type="NCBI Taxonomy" id="1486262"/>
    <lineage>
        <taxon>Bacteria</taxon>
        <taxon>Pseudomonadati</taxon>
        <taxon>Pseudomonadota</taxon>
        <taxon>Alphaproteobacteria</taxon>
        <taxon>Hyphomicrobiales</taxon>
        <taxon>Aurantimonadaceae</taxon>
        <taxon>Martelella</taxon>
    </lineage>
</organism>
<dbReference type="Pfam" id="PF00155">
    <property type="entry name" value="Aminotran_1_2"/>
    <property type="match status" value="1"/>
</dbReference>
<evidence type="ECO:0000313" key="11">
    <source>
        <dbReference type="EMBL" id="AJY47491.1"/>
    </source>
</evidence>
<evidence type="ECO:0000256" key="8">
    <source>
        <dbReference type="ARBA" id="ARBA00047481"/>
    </source>
</evidence>
<dbReference type="RefSeq" id="WP_045683911.1">
    <property type="nucleotide sequence ID" value="NZ_CP010803.1"/>
</dbReference>
<evidence type="ECO:0000256" key="4">
    <source>
        <dbReference type="ARBA" id="ARBA00011738"/>
    </source>
</evidence>
<dbReference type="GO" id="GO:0030170">
    <property type="term" value="F:pyridoxal phosphate binding"/>
    <property type="evidence" value="ECO:0007669"/>
    <property type="project" value="InterPro"/>
</dbReference>
<dbReference type="EC" id="2.6.1.9" evidence="9"/>
<dbReference type="PATRIC" id="fig|1486262.3.peg.4209"/>
<evidence type="ECO:0000256" key="7">
    <source>
        <dbReference type="ARBA" id="ARBA00022898"/>
    </source>
</evidence>
<keyword evidence="9" id="KW-0368">Histidine biosynthesis</keyword>
<dbReference type="OrthoDB" id="9809616at2"/>
<evidence type="ECO:0000256" key="3">
    <source>
        <dbReference type="ARBA" id="ARBA00007970"/>
    </source>
</evidence>
<dbReference type="GO" id="GO:0004400">
    <property type="term" value="F:histidinol-phosphate transaminase activity"/>
    <property type="evidence" value="ECO:0007669"/>
    <property type="project" value="UniProtKB-UniRule"/>
</dbReference>
<dbReference type="InterPro" id="IPR015422">
    <property type="entry name" value="PyrdxlP-dep_Trfase_small"/>
</dbReference>